<protein>
    <submittedName>
        <fullName evidence="3">NAD-dependent epimerase/dehydratase family protein</fullName>
    </submittedName>
</protein>
<feature type="domain" description="NAD-dependent epimerase/dehydratase" evidence="2">
    <location>
        <begin position="9"/>
        <end position="249"/>
    </location>
</feature>
<proteinExistence type="predicted"/>
<dbReference type="RefSeq" id="WP_211629867.1">
    <property type="nucleotide sequence ID" value="NZ_CP073100.1"/>
</dbReference>
<dbReference type="Pfam" id="PF01370">
    <property type="entry name" value="Epimerase"/>
    <property type="match status" value="1"/>
</dbReference>
<evidence type="ECO:0000256" key="1">
    <source>
        <dbReference type="ARBA" id="ARBA00023027"/>
    </source>
</evidence>
<dbReference type="Gene3D" id="3.40.50.720">
    <property type="entry name" value="NAD(P)-binding Rossmann-like Domain"/>
    <property type="match status" value="1"/>
</dbReference>
<dbReference type="PRINTS" id="PR01713">
    <property type="entry name" value="NUCEPIMERASE"/>
</dbReference>
<reference evidence="3" key="1">
    <citation type="submission" date="2021-04" db="EMBL/GenBank/DDBJ databases">
        <title>Luteolibacter sp. 32A isolated from the skin of an Anderson's salamander (Ambystoma andersonii).</title>
        <authorList>
            <person name="Spergser J."/>
            <person name="Busse H.-J."/>
        </authorList>
    </citation>
    <scope>NUCLEOTIDE SEQUENCE</scope>
    <source>
        <strain evidence="3">32A</strain>
    </source>
</reference>
<keyword evidence="1" id="KW-0520">NAD</keyword>
<keyword evidence="4" id="KW-1185">Reference proteome</keyword>
<organism evidence="3 4">
    <name type="scientific">Luteolibacter ambystomatis</name>
    <dbReference type="NCBI Taxonomy" id="2824561"/>
    <lineage>
        <taxon>Bacteria</taxon>
        <taxon>Pseudomonadati</taxon>
        <taxon>Verrucomicrobiota</taxon>
        <taxon>Verrucomicrobiia</taxon>
        <taxon>Verrucomicrobiales</taxon>
        <taxon>Verrucomicrobiaceae</taxon>
        <taxon>Luteolibacter</taxon>
    </lineage>
</organism>
<accession>A0A975G6N3</accession>
<dbReference type="EMBL" id="CP073100">
    <property type="protein sequence ID" value="QUE49778.1"/>
    <property type="molecule type" value="Genomic_DNA"/>
</dbReference>
<dbReference type="Proteomes" id="UP000676169">
    <property type="component" value="Chromosome"/>
</dbReference>
<dbReference type="AlphaFoldDB" id="A0A975G6N3"/>
<dbReference type="KEGG" id="lamb:KBB96_12955"/>
<dbReference type="InterPro" id="IPR001509">
    <property type="entry name" value="Epimerase_deHydtase"/>
</dbReference>
<dbReference type="SUPFAM" id="SSF51735">
    <property type="entry name" value="NAD(P)-binding Rossmann-fold domains"/>
    <property type="match status" value="1"/>
</dbReference>
<gene>
    <name evidence="3" type="ORF">KBB96_12955</name>
</gene>
<evidence type="ECO:0000313" key="3">
    <source>
        <dbReference type="EMBL" id="QUE49778.1"/>
    </source>
</evidence>
<name>A0A975G6N3_9BACT</name>
<evidence type="ECO:0000259" key="2">
    <source>
        <dbReference type="Pfam" id="PF01370"/>
    </source>
</evidence>
<sequence length="323" mass="35213">MNAVPRGRIMVTGAAGFIGGHLVEALAAAGWQVTGVDVFDSFYDPAIKRATVAGFPASVTMMEADIRDAARMDRIVAEGKFDQVIHLAALAGVRPSIEQPASYVATNVNGTLNILEACRKSGVPRLLFASSSSVYGTGQSPPFQESAAISRTLSPYAATKVAGEHLCAVYSHLHGIQTTCLRFFTVYGPRQRPDLAIHKFARLMTEGGEITMFGDGSSLRDYTFIEDLLDGLLKIVGATPMPFEIVNLGSGRTISLKRMIEEIADAFGQEVKIRQLPPRACDMETTHADISYARARFGYSPRWSFAEGVRKFAEWYRHEEAVV</sequence>
<evidence type="ECO:0000313" key="4">
    <source>
        <dbReference type="Proteomes" id="UP000676169"/>
    </source>
</evidence>
<dbReference type="InterPro" id="IPR036291">
    <property type="entry name" value="NAD(P)-bd_dom_sf"/>
</dbReference>
<dbReference type="PANTHER" id="PTHR43574">
    <property type="entry name" value="EPIMERASE-RELATED"/>
    <property type="match status" value="1"/>
</dbReference>